<dbReference type="FunFam" id="3.20.20.140:FF:000047">
    <property type="entry name" value="PHP domain-containing protein"/>
    <property type="match status" value="1"/>
</dbReference>
<dbReference type="InterPro" id="IPR047967">
    <property type="entry name" value="PolX_PHP"/>
</dbReference>
<dbReference type="PANTHER" id="PTHR36928">
    <property type="entry name" value="PHOSPHATASE YCDX-RELATED"/>
    <property type="match status" value="1"/>
</dbReference>
<dbReference type="EMBL" id="UPXX01000027">
    <property type="protein sequence ID" value="VBB44528.1"/>
    <property type="molecule type" value="Genomic_DNA"/>
</dbReference>
<sequence length="573" mass="64519">MAIQNSDIARIFQEMADLLDIEGANPFRVRAYRNAARLLSGFSRELSEMVAAGEDLTELSGIGKDLAGKIEEIVRTGRLPQLEALEERLSPDLVEMMKLPGLGPKRVQVIYRRLGVSSLGELQEAAEKGRIRELEGFGAKIEAEILEGLKEHRGGERRLKLAEAEKRAEPLLRYLKAGEGMKNVIIAGSFRRRQETIGDLDILVTCRKEARVIERFVSYEDVRKVLSKGGTRSTVLLRSGLQVDLRVVPQVSYGAALHYFTGSKPHNIAVRKRAIQRGFKVNEYGVYKESKRIAGRTEQSVYESVGLPYIEPELRENRGELEAAEAGALPRLVRLSDIQGDLHSHTRDTDGQASLEEMAEAARRKGYAYLAVTDHSRRVSMAKGLDERRLVDQMARIDALNARFKGFRLLKGIEVDILRDGSLDLPDEILRELDLVVASVHYDRALSRERQTARIIRAMDNPCVHILAHPTGRLIGERPPYEMDLEKIMQAALERGCFLELNACPDRLDLDDQACREAKGMGLRVAVSTDAHRASDLDFMRFGIDQARRGWLEPENVLNTLPWQSLRKALDRR</sequence>
<evidence type="ECO:0000256" key="5">
    <source>
        <dbReference type="ARBA" id="ARBA00020020"/>
    </source>
</evidence>
<keyword evidence="9" id="KW-0548">Nucleotidyltransferase</keyword>
<dbReference type="SMART" id="SM00278">
    <property type="entry name" value="HhH1"/>
    <property type="match status" value="3"/>
</dbReference>
<dbReference type="Gene3D" id="3.20.20.140">
    <property type="entry name" value="Metal-dependent hydrolases"/>
    <property type="match status" value="1"/>
</dbReference>
<evidence type="ECO:0000259" key="23">
    <source>
        <dbReference type="SMART" id="SM00481"/>
    </source>
</evidence>
<feature type="domain" description="Helix-hairpin-helix DNA-binding motif class 1" evidence="22">
    <location>
        <begin position="54"/>
        <end position="73"/>
    </location>
</feature>
<dbReference type="CDD" id="cd07436">
    <property type="entry name" value="PHP_PolX"/>
    <property type="match status" value="1"/>
</dbReference>
<dbReference type="InterPro" id="IPR002054">
    <property type="entry name" value="DNA-dir_DNA_pol_X"/>
</dbReference>
<evidence type="ECO:0000256" key="1">
    <source>
        <dbReference type="ARBA" id="ARBA00001946"/>
    </source>
</evidence>
<evidence type="ECO:0000256" key="17">
    <source>
        <dbReference type="ARBA" id="ARBA00035726"/>
    </source>
</evidence>
<keyword evidence="10" id="KW-0235">DNA replication</keyword>
<feature type="domain" description="Helix-hairpin-helix DNA-binding motif class 1" evidence="22">
    <location>
        <begin position="129"/>
        <end position="148"/>
    </location>
</feature>
<dbReference type="InterPro" id="IPR010996">
    <property type="entry name" value="HHH_MUS81"/>
</dbReference>
<evidence type="ECO:0000256" key="12">
    <source>
        <dbReference type="ARBA" id="ARBA00022843"/>
    </source>
</evidence>
<evidence type="ECO:0000313" key="25">
    <source>
        <dbReference type="EMBL" id="VBB44528.1"/>
    </source>
</evidence>
<dbReference type="InterPro" id="IPR003583">
    <property type="entry name" value="Hlx-hairpin-Hlx_DNA-bd_motif"/>
</dbReference>
<dbReference type="InterPro" id="IPR050243">
    <property type="entry name" value="PHP_phosphatase"/>
</dbReference>
<dbReference type="AlphaFoldDB" id="A0A653A9B7"/>
<dbReference type="Pfam" id="PF02811">
    <property type="entry name" value="PHP"/>
    <property type="match status" value="1"/>
</dbReference>
<dbReference type="InterPro" id="IPR028207">
    <property type="entry name" value="DNA_pol_B_palm_palm"/>
</dbReference>
<dbReference type="InterPro" id="IPR027421">
    <property type="entry name" value="DNA_pol_lamdba_lyase_dom_sf"/>
</dbReference>
<dbReference type="InterPro" id="IPR004013">
    <property type="entry name" value="PHP_dom"/>
</dbReference>
<keyword evidence="11" id="KW-0227">DNA damage</keyword>
<gene>
    <name evidence="25" type="ORF">TRIP_B330632</name>
</gene>
<evidence type="ECO:0000256" key="15">
    <source>
        <dbReference type="ARBA" id="ARBA00023204"/>
    </source>
</evidence>
<evidence type="ECO:0000256" key="11">
    <source>
        <dbReference type="ARBA" id="ARBA00022763"/>
    </source>
</evidence>
<dbReference type="Gene3D" id="1.10.150.20">
    <property type="entry name" value="5' to 3' exonuclease, C-terminal subdomain"/>
    <property type="match status" value="1"/>
</dbReference>
<comment type="function">
    <text evidence="20">Repair polymerase that plays a key role in base-excision repair. During this process, the damaged base is excised by specific DNA glycosylases, the DNA backbone is nicked at the abasic site by an apurinic/apyrimidic (AP) endonuclease, and POLB removes 5'-deoxyribose-phosphate from the preincised AP site acting as a 5'-deoxyribose-phosphate lyase (5'-dRP lyase); through its DNA polymerase activity, it adds one nucleotide to the 3' end of the arising single-nucleotide gap. Conducts 'gap-filling' DNA synthesis in a stepwise distributive fashion rather than in a processive fashion as for other DNA polymerases. It is also able to cleave sugar-phosphate bonds 3' to an intact AP site, acting as an AP lyase.</text>
</comment>
<evidence type="ECO:0000256" key="16">
    <source>
        <dbReference type="ARBA" id="ARBA00035717"/>
    </source>
</evidence>
<evidence type="ECO:0000256" key="3">
    <source>
        <dbReference type="ARBA" id="ARBA00012417"/>
    </source>
</evidence>
<evidence type="ECO:0000256" key="10">
    <source>
        <dbReference type="ARBA" id="ARBA00022705"/>
    </source>
</evidence>
<dbReference type="GO" id="GO:0003677">
    <property type="term" value="F:DNA binding"/>
    <property type="evidence" value="ECO:0007669"/>
    <property type="project" value="InterPro"/>
</dbReference>
<keyword evidence="7" id="KW-0237">DNA synthesis</keyword>
<keyword evidence="6" id="KW-0488">Methylation</keyword>
<evidence type="ECO:0000259" key="22">
    <source>
        <dbReference type="SMART" id="SM00278"/>
    </source>
</evidence>
<evidence type="ECO:0000256" key="2">
    <source>
        <dbReference type="ARBA" id="ARBA00004496"/>
    </source>
</evidence>
<keyword evidence="14" id="KW-0915">Sodium</keyword>
<feature type="domain" description="DNA-directed DNA polymerase X" evidence="24">
    <location>
        <begin position="3"/>
        <end position="316"/>
    </location>
</feature>
<feature type="domain" description="Polymerase/histidinol phosphatase N-terminal" evidence="23">
    <location>
        <begin position="340"/>
        <end position="419"/>
    </location>
</feature>
<dbReference type="InterPro" id="IPR037160">
    <property type="entry name" value="DNA_Pol_thumb_sf"/>
</dbReference>
<dbReference type="GO" id="GO:0008270">
    <property type="term" value="F:zinc ion binding"/>
    <property type="evidence" value="ECO:0007669"/>
    <property type="project" value="TreeGrafter"/>
</dbReference>
<dbReference type="InterPro" id="IPR043519">
    <property type="entry name" value="NT_sf"/>
</dbReference>
<dbReference type="Gene3D" id="3.30.210.10">
    <property type="entry name" value="DNA polymerase, thumb domain"/>
    <property type="match status" value="1"/>
</dbReference>
<dbReference type="GO" id="GO:0042578">
    <property type="term" value="F:phosphoric ester hydrolase activity"/>
    <property type="evidence" value="ECO:0007669"/>
    <property type="project" value="TreeGrafter"/>
</dbReference>
<dbReference type="PIRSF" id="PIRSF005047">
    <property type="entry name" value="UCP005047_YshC"/>
    <property type="match status" value="1"/>
</dbReference>
<keyword evidence="15" id="KW-0234">DNA repair</keyword>
<evidence type="ECO:0000256" key="18">
    <source>
        <dbReference type="ARBA" id="ARBA00044632"/>
    </source>
</evidence>
<evidence type="ECO:0000256" key="13">
    <source>
        <dbReference type="ARBA" id="ARBA00022932"/>
    </source>
</evidence>
<keyword evidence="13" id="KW-0239">DNA-directed DNA polymerase</keyword>
<dbReference type="InterPro" id="IPR022311">
    <property type="entry name" value="PolX-like"/>
</dbReference>
<dbReference type="PANTHER" id="PTHR36928:SF1">
    <property type="entry name" value="PHOSPHATASE YCDX-RELATED"/>
    <property type="match status" value="1"/>
</dbReference>
<protein>
    <recommendedName>
        <fullName evidence="5">DNA polymerase beta</fullName>
        <ecNumber evidence="3">2.7.7.7</ecNumber>
        <ecNumber evidence="4">4.2.99.18</ecNumber>
    </recommendedName>
    <alternativeName>
        <fullName evidence="16">5'-deoxyribose-phosphate lyase</fullName>
    </alternativeName>
    <alternativeName>
        <fullName evidence="17">AP lyase</fullName>
    </alternativeName>
</protein>
<comment type="catalytic activity">
    <reaction evidence="19">
        <text>a 5'-end 2'-deoxyribose-2'-deoxyribonucleotide-DNA = (2E,4S)-4-hydroxypenten-2-al-5-phosphate + a 5'-end 5'-phospho-2'-deoxyribonucleoside-DNA + H(+)</text>
        <dbReference type="Rhea" id="RHEA:76255"/>
        <dbReference type="Rhea" id="RHEA-COMP:13180"/>
        <dbReference type="Rhea" id="RHEA-COMP:18657"/>
        <dbReference type="ChEBI" id="CHEBI:15378"/>
        <dbReference type="ChEBI" id="CHEBI:136412"/>
        <dbReference type="ChEBI" id="CHEBI:195194"/>
        <dbReference type="ChEBI" id="CHEBI:195195"/>
    </reaction>
</comment>
<dbReference type="NCBIfam" id="NF006375">
    <property type="entry name" value="PRK08609.1"/>
    <property type="match status" value="1"/>
</dbReference>
<evidence type="ECO:0000256" key="6">
    <source>
        <dbReference type="ARBA" id="ARBA00022481"/>
    </source>
</evidence>
<comment type="catalytic activity">
    <reaction evidence="21">
        <text>DNA(n) + a 2'-deoxyribonucleoside 5'-triphosphate = DNA(n+1) + diphosphate</text>
        <dbReference type="Rhea" id="RHEA:22508"/>
        <dbReference type="Rhea" id="RHEA-COMP:17339"/>
        <dbReference type="Rhea" id="RHEA-COMP:17340"/>
        <dbReference type="ChEBI" id="CHEBI:33019"/>
        <dbReference type="ChEBI" id="CHEBI:61560"/>
        <dbReference type="ChEBI" id="CHEBI:173112"/>
        <dbReference type="EC" id="2.7.7.7"/>
    </reaction>
</comment>
<comment type="cofactor">
    <cofactor evidence="1">
        <name>Mg(2+)</name>
        <dbReference type="ChEBI" id="CHEBI:18420"/>
    </cofactor>
</comment>
<evidence type="ECO:0000256" key="14">
    <source>
        <dbReference type="ARBA" id="ARBA00023053"/>
    </source>
</evidence>
<keyword evidence="8" id="KW-0808">Transferase</keyword>
<dbReference type="SUPFAM" id="SSF89550">
    <property type="entry name" value="PHP domain-like"/>
    <property type="match status" value="1"/>
</dbReference>
<dbReference type="SUPFAM" id="SSF81301">
    <property type="entry name" value="Nucleotidyltransferase"/>
    <property type="match status" value="1"/>
</dbReference>
<evidence type="ECO:0000256" key="20">
    <source>
        <dbReference type="ARBA" id="ARBA00045548"/>
    </source>
</evidence>
<proteinExistence type="predicted"/>
<dbReference type="EC" id="4.2.99.18" evidence="4"/>
<dbReference type="Pfam" id="PF14791">
    <property type="entry name" value="DNA_pol_B_thumb"/>
    <property type="match status" value="1"/>
</dbReference>
<comment type="subcellular location">
    <subcellularLocation>
        <location evidence="2">Cytoplasm</location>
    </subcellularLocation>
</comment>
<accession>A0A653A9B7</accession>
<organism evidence="25">
    <name type="scientific">Uncultured Desulfatiglans sp</name>
    <dbReference type="NCBI Taxonomy" id="1748965"/>
    <lineage>
        <taxon>Bacteria</taxon>
        <taxon>Pseudomonadati</taxon>
        <taxon>Thermodesulfobacteriota</taxon>
        <taxon>Desulfobacteria</taxon>
        <taxon>Desulfatiglandales</taxon>
        <taxon>Desulfatiglandaceae</taxon>
        <taxon>Desulfatiglans</taxon>
        <taxon>environmental samples</taxon>
    </lineage>
</organism>
<evidence type="ECO:0000256" key="7">
    <source>
        <dbReference type="ARBA" id="ARBA00022634"/>
    </source>
</evidence>
<evidence type="ECO:0000256" key="9">
    <source>
        <dbReference type="ARBA" id="ARBA00022695"/>
    </source>
</evidence>
<name>A0A653A9B7_UNCDX</name>
<dbReference type="InterPro" id="IPR029398">
    <property type="entry name" value="PolB_thumb"/>
</dbReference>
<dbReference type="SUPFAM" id="SSF47802">
    <property type="entry name" value="DNA polymerase beta, N-terminal domain-like"/>
    <property type="match status" value="1"/>
</dbReference>
<evidence type="ECO:0000256" key="8">
    <source>
        <dbReference type="ARBA" id="ARBA00022679"/>
    </source>
</evidence>
<dbReference type="Gene3D" id="3.30.460.10">
    <property type="entry name" value="Beta Polymerase, domain 2"/>
    <property type="match status" value="1"/>
</dbReference>
<evidence type="ECO:0000256" key="4">
    <source>
        <dbReference type="ARBA" id="ARBA00012720"/>
    </source>
</evidence>
<dbReference type="SMART" id="SM00481">
    <property type="entry name" value="POLIIIAc"/>
    <property type="match status" value="1"/>
</dbReference>
<dbReference type="InterPro" id="IPR016195">
    <property type="entry name" value="Pol/histidinol_Pase-like"/>
</dbReference>
<dbReference type="Gene3D" id="1.10.150.110">
    <property type="entry name" value="DNA polymerase beta, N-terminal domain-like"/>
    <property type="match status" value="1"/>
</dbReference>
<dbReference type="InterPro" id="IPR002008">
    <property type="entry name" value="DNA_pol_X_beta-like"/>
</dbReference>
<feature type="domain" description="Helix-hairpin-helix DNA-binding motif class 1" evidence="22">
    <location>
        <begin position="94"/>
        <end position="113"/>
    </location>
</feature>
<dbReference type="Pfam" id="PF14520">
    <property type="entry name" value="HHH_5"/>
    <property type="match status" value="1"/>
</dbReference>
<dbReference type="Pfam" id="PF14716">
    <property type="entry name" value="HHH_8"/>
    <property type="match status" value="1"/>
</dbReference>
<dbReference type="GO" id="GO:0006281">
    <property type="term" value="P:DNA repair"/>
    <property type="evidence" value="ECO:0007669"/>
    <property type="project" value="UniProtKB-KW"/>
</dbReference>
<dbReference type="SMART" id="SM00483">
    <property type="entry name" value="POLXc"/>
    <property type="match status" value="1"/>
</dbReference>
<dbReference type="PRINTS" id="PR00870">
    <property type="entry name" value="DNAPOLXBETA"/>
</dbReference>
<evidence type="ECO:0000259" key="24">
    <source>
        <dbReference type="SMART" id="SM00483"/>
    </source>
</evidence>
<dbReference type="GO" id="GO:0005829">
    <property type="term" value="C:cytosol"/>
    <property type="evidence" value="ECO:0007669"/>
    <property type="project" value="TreeGrafter"/>
</dbReference>
<comment type="catalytic activity">
    <reaction evidence="18">
        <text>2'-deoxyribonucleotide-(2'-deoxyribose 5'-phosphate)-2'-deoxyribonucleotide-DNA = a 3'-end 2'-deoxyribonucleotide-(2,3-dehydro-2,3-deoxyribose 5'-phosphate)-DNA + a 5'-end 5'-phospho-2'-deoxyribonucleoside-DNA + H(+)</text>
        <dbReference type="Rhea" id="RHEA:66592"/>
        <dbReference type="Rhea" id="RHEA-COMP:13180"/>
        <dbReference type="Rhea" id="RHEA-COMP:16897"/>
        <dbReference type="Rhea" id="RHEA-COMP:17067"/>
        <dbReference type="ChEBI" id="CHEBI:15378"/>
        <dbReference type="ChEBI" id="CHEBI:136412"/>
        <dbReference type="ChEBI" id="CHEBI:157695"/>
        <dbReference type="ChEBI" id="CHEBI:167181"/>
        <dbReference type="EC" id="4.2.99.18"/>
    </reaction>
</comment>
<dbReference type="GO" id="GO:0003887">
    <property type="term" value="F:DNA-directed DNA polymerase activity"/>
    <property type="evidence" value="ECO:0007669"/>
    <property type="project" value="UniProtKB-KW"/>
</dbReference>
<dbReference type="InterPro" id="IPR003141">
    <property type="entry name" value="Pol/His_phosphatase_N"/>
</dbReference>
<keyword evidence="12" id="KW-0832">Ubl conjugation</keyword>
<evidence type="ECO:0000256" key="21">
    <source>
        <dbReference type="ARBA" id="ARBA00049244"/>
    </source>
</evidence>
<dbReference type="GO" id="GO:0140078">
    <property type="term" value="F:class I DNA-(apurinic or apyrimidinic site) endonuclease activity"/>
    <property type="evidence" value="ECO:0007669"/>
    <property type="project" value="UniProtKB-EC"/>
</dbReference>
<dbReference type="Pfam" id="PF14792">
    <property type="entry name" value="DNA_pol_B_palm"/>
    <property type="match status" value="1"/>
</dbReference>
<evidence type="ECO:0000256" key="19">
    <source>
        <dbReference type="ARBA" id="ARBA00044678"/>
    </source>
</evidence>
<reference evidence="25" key="1">
    <citation type="submission" date="2018-07" db="EMBL/GenBank/DDBJ databases">
        <authorList>
            <consortium name="Genoscope - CEA"/>
            <person name="William W."/>
        </authorList>
    </citation>
    <scope>NUCLEOTIDE SEQUENCE</scope>
    <source>
        <strain evidence="25">IK1</strain>
    </source>
</reference>
<dbReference type="CDD" id="cd00141">
    <property type="entry name" value="NT_POLXc"/>
    <property type="match status" value="1"/>
</dbReference>
<dbReference type="EC" id="2.7.7.7" evidence="3"/>